<protein>
    <submittedName>
        <fullName evidence="1">Uncharacterized protein</fullName>
    </submittedName>
</protein>
<dbReference type="EMBL" id="BNED01000005">
    <property type="protein sequence ID" value="GHI81889.1"/>
    <property type="molecule type" value="Genomic_DNA"/>
</dbReference>
<proteinExistence type="predicted"/>
<keyword evidence="2" id="KW-1185">Reference proteome</keyword>
<comment type="caution">
    <text evidence="1">The sequence shown here is derived from an EMBL/GenBank/DDBJ whole genome shotgun (WGS) entry which is preliminary data.</text>
</comment>
<organism evidence="1 2">
    <name type="scientific">Streptomyces spororaveus</name>
    <dbReference type="NCBI Taxonomy" id="284039"/>
    <lineage>
        <taxon>Bacteria</taxon>
        <taxon>Bacillati</taxon>
        <taxon>Actinomycetota</taxon>
        <taxon>Actinomycetes</taxon>
        <taxon>Kitasatosporales</taxon>
        <taxon>Streptomycetaceae</taxon>
        <taxon>Streptomyces</taxon>
    </lineage>
</organism>
<sequence length="189" mass="20073">MAGELKKVESRYGDSVQKITVGQSWSGISAGAAHTSFAATRYEYSAAQIQAKAIAELLRDNDDGMAAYSAADWKSKMAYHVIGGAVTPLYFTTAGGMSLAIGDSMPRGVDTWAWVMGNNLKAEADVTANAGIADLYLDAGNQMGLMVDSWADGRQDINADVRAGLKNAILDGHDRGSNTTHKYLTDTTN</sequence>
<accession>A0ABQ3TN79</accession>
<evidence type="ECO:0000313" key="2">
    <source>
        <dbReference type="Proteomes" id="UP000608522"/>
    </source>
</evidence>
<evidence type="ECO:0000313" key="1">
    <source>
        <dbReference type="EMBL" id="GHI81889.1"/>
    </source>
</evidence>
<dbReference type="Proteomes" id="UP000608522">
    <property type="component" value="Unassembled WGS sequence"/>
</dbReference>
<reference evidence="2" key="1">
    <citation type="submission" date="2023-07" db="EMBL/GenBank/DDBJ databases">
        <title>Whole genome shotgun sequence of Streptomyces spororaveus NBRC 15456.</title>
        <authorList>
            <person name="Komaki H."/>
            <person name="Tamura T."/>
        </authorList>
    </citation>
    <scope>NUCLEOTIDE SEQUENCE [LARGE SCALE GENOMIC DNA]</scope>
    <source>
        <strain evidence="2">NBRC 15456</strain>
    </source>
</reference>
<dbReference type="RefSeq" id="WP_237404186.1">
    <property type="nucleotide sequence ID" value="NZ_BAAATO010000003.1"/>
</dbReference>
<name>A0ABQ3TN79_9ACTN</name>
<gene>
    <name evidence="1" type="ORF">Sspor_74500</name>
</gene>